<reference evidence="2" key="1">
    <citation type="journal article" date="2019" name="Int. J. Syst. Evol. Microbiol.">
        <title>The Global Catalogue of Microorganisms (GCM) 10K type strain sequencing project: providing services to taxonomists for standard genome sequencing and annotation.</title>
        <authorList>
            <consortium name="The Broad Institute Genomics Platform"/>
            <consortium name="The Broad Institute Genome Sequencing Center for Infectious Disease"/>
            <person name="Wu L."/>
            <person name="Ma J."/>
        </authorList>
    </citation>
    <scope>NUCLEOTIDE SEQUENCE [LARGE SCALE GENOMIC DNA]</scope>
    <source>
        <strain evidence="2">NBRC 111980</strain>
    </source>
</reference>
<dbReference type="EMBL" id="BSOB01000010">
    <property type="protein sequence ID" value="GLQ92668.1"/>
    <property type="molecule type" value="Genomic_DNA"/>
</dbReference>
<dbReference type="Proteomes" id="UP001156670">
    <property type="component" value="Unassembled WGS sequence"/>
</dbReference>
<sequence>MHLEFPKEPLKTLNDFLKHYLMIVLSILTALGLEAWIEHAHHAHAADIGRQQIEAEIRSNLSSVQASLEQDTEQLKRLDKIRTGVINDLKSHLPDDVIKQHILAQAGDNFDLNMNFPTLRHEAWDVTVANQSASWMDSERMQRYSAVYASQRDAITNMTENTALLTSDMHLANVVADLQTGEVQPREFLHTVSQMTALQQQAVNDLKTLEKRLGDALATKPNSV</sequence>
<protein>
    <recommendedName>
        <fullName evidence="3">Methyl-accepting chemotaxis protein</fullName>
    </recommendedName>
</protein>
<evidence type="ECO:0000313" key="2">
    <source>
        <dbReference type="Proteomes" id="UP001156670"/>
    </source>
</evidence>
<gene>
    <name evidence="1" type="ORF">GCM10007901_16190</name>
</gene>
<keyword evidence="2" id="KW-1185">Reference proteome</keyword>
<proteinExistence type="predicted"/>
<evidence type="ECO:0000313" key="1">
    <source>
        <dbReference type="EMBL" id="GLQ92668.1"/>
    </source>
</evidence>
<organism evidence="1 2">
    <name type="scientific">Dyella acidisoli</name>
    <dbReference type="NCBI Taxonomy" id="1867834"/>
    <lineage>
        <taxon>Bacteria</taxon>
        <taxon>Pseudomonadati</taxon>
        <taxon>Pseudomonadota</taxon>
        <taxon>Gammaproteobacteria</taxon>
        <taxon>Lysobacterales</taxon>
        <taxon>Rhodanobacteraceae</taxon>
        <taxon>Dyella</taxon>
    </lineage>
</organism>
<dbReference type="RefSeq" id="WP_284320387.1">
    <property type="nucleotide sequence ID" value="NZ_BSOB01000010.1"/>
</dbReference>
<name>A0ABQ5XQ83_9GAMM</name>
<evidence type="ECO:0008006" key="3">
    <source>
        <dbReference type="Google" id="ProtNLM"/>
    </source>
</evidence>
<comment type="caution">
    <text evidence="1">The sequence shown here is derived from an EMBL/GenBank/DDBJ whole genome shotgun (WGS) entry which is preliminary data.</text>
</comment>
<accession>A0ABQ5XQ83</accession>